<dbReference type="GO" id="GO:0003677">
    <property type="term" value="F:DNA binding"/>
    <property type="evidence" value="ECO:0007669"/>
    <property type="project" value="InterPro"/>
</dbReference>
<dbReference type="RefSeq" id="WP_243644816.1">
    <property type="nucleotide sequence ID" value="NZ_CP119676.1"/>
</dbReference>
<keyword evidence="3" id="KW-0731">Sigma factor</keyword>
<dbReference type="Pfam" id="PF08281">
    <property type="entry name" value="Sigma70_r4_2"/>
    <property type="match status" value="1"/>
</dbReference>
<sequence length="174" mass="19802">MDERTRKELVILLPRLRRFALGLTRSLDEADDLVQCACEKAISRFDQWQQGTRLDSWMFRIIQNAHIDVMRARTRKDRVLEPFDNQPEPGHDGAQAMESRMTLRNVRDAILRLPEEQRAVIMLVSVEGYSYKDAAENLGIPVGTLTSRLVRGRTALLNLLDGETQADDALVGIV</sequence>
<dbReference type="SUPFAM" id="SSF88659">
    <property type="entry name" value="Sigma3 and sigma4 domains of RNA polymerase sigma factors"/>
    <property type="match status" value="1"/>
</dbReference>
<dbReference type="EMBL" id="SLZW01000009">
    <property type="protein sequence ID" value="TCS60964.1"/>
    <property type="molecule type" value="Genomic_DNA"/>
</dbReference>
<proteinExistence type="inferred from homology"/>
<evidence type="ECO:0000256" key="1">
    <source>
        <dbReference type="ARBA" id="ARBA00010641"/>
    </source>
</evidence>
<evidence type="ECO:0000313" key="7">
    <source>
        <dbReference type="EMBL" id="TCS60964.1"/>
    </source>
</evidence>
<dbReference type="Proteomes" id="UP000295304">
    <property type="component" value="Unassembled WGS sequence"/>
</dbReference>
<dbReference type="InterPro" id="IPR036388">
    <property type="entry name" value="WH-like_DNA-bd_sf"/>
</dbReference>
<evidence type="ECO:0000256" key="2">
    <source>
        <dbReference type="ARBA" id="ARBA00023015"/>
    </source>
</evidence>
<comment type="similarity">
    <text evidence="1">Belongs to the sigma-70 factor family. ECF subfamily.</text>
</comment>
<dbReference type="InterPro" id="IPR013249">
    <property type="entry name" value="RNA_pol_sigma70_r4_t2"/>
</dbReference>
<feature type="domain" description="PhyR sigma2" evidence="6">
    <location>
        <begin position="13"/>
        <end position="62"/>
    </location>
</feature>
<gene>
    <name evidence="7" type="ORF">EDD55_109125</name>
</gene>
<dbReference type="AlphaFoldDB" id="A0A4R3J6J7"/>
<keyword evidence="4" id="KW-0804">Transcription</keyword>
<dbReference type="InterPro" id="IPR013324">
    <property type="entry name" value="RNA_pol_sigma_r3/r4-like"/>
</dbReference>
<dbReference type="SUPFAM" id="SSF88946">
    <property type="entry name" value="Sigma2 domain of RNA polymerase sigma factors"/>
    <property type="match status" value="1"/>
</dbReference>
<evidence type="ECO:0000259" key="6">
    <source>
        <dbReference type="Pfam" id="PF22029"/>
    </source>
</evidence>
<dbReference type="Gene3D" id="1.10.10.10">
    <property type="entry name" value="Winged helix-like DNA-binding domain superfamily/Winged helix DNA-binding domain"/>
    <property type="match status" value="1"/>
</dbReference>
<organism evidence="7 8">
    <name type="scientific">Varunaivibrio sulfuroxidans</name>
    <dbReference type="NCBI Taxonomy" id="1773489"/>
    <lineage>
        <taxon>Bacteria</taxon>
        <taxon>Pseudomonadati</taxon>
        <taxon>Pseudomonadota</taxon>
        <taxon>Alphaproteobacteria</taxon>
        <taxon>Rhodospirillales</taxon>
        <taxon>Magnetovibrionaceae</taxon>
        <taxon>Varunaivibrio</taxon>
    </lineage>
</organism>
<evidence type="ECO:0000256" key="4">
    <source>
        <dbReference type="ARBA" id="ARBA00023163"/>
    </source>
</evidence>
<dbReference type="Gene3D" id="1.10.1740.10">
    <property type="match status" value="1"/>
</dbReference>
<feature type="domain" description="RNA polymerase sigma factor 70 region 4 type 2" evidence="5">
    <location>
        <begin position="104"/>
        <end position="156"/>
    </location>
</feature>
<evidence type="ECO:0000259" key="5">
    <source>
        <dbReference type="Pfam" id="PF08281"/>
    </source>
</evidence>
<dbReference type="Pfam" id="PF22029">
    <property type="entry name" value="PhyR_sigma2"/>
    <property type="match status" value="1"/>
</dbReference>
<accession>A0A4R3J6J7</accession>
<dbReference type="PANTHER" id="PTHR43133:SF25">
    <property type="entry name" value="RNA POLYMERASE SIGMA FACTOR RFAY-RELATED"/>
    <property type="match status" value="1"/>
</dbReference>
<dbReference type="NCBIfam" id="TIGR02937">
    <property type="entry name" value="sigma70-ECF"/>
    <property type="match status" value="1"/>
</dbReference>
<reference evidence="7 8" key="1">
    <citation type="submission" date="2019-03" db="EMBL/GenBank/DDBJ databases">
        <title>Genomic Encyclopedia of Type Strains, Phase IV (KMG-IV): sequencing the most valuable type-strain genomes for metagenomic binning, comparative biology and taxonomic classification.</title>
        <authorList>
            <person name="Goeker M."/>
        </authorList>
    </citation>
    <scope>NUCLEOTIDE SEQUENCE [LARGE SCALE GENOMIC DNA]</scope>
    <source>
        <strain evidence="7 8">DSM 101688</strain>
    </source>
</reference>
<evidence type="ECO:0000313" key="8">
    <source>
        <dbReference type="Proteomes" id="UP000295304"/>
    </source>
</evidence>
<dbReference type="GO" id="GO:0006352">
    <property type="term" value="P:DNA-templated transcription initiation"/>
    <property type="evidence" value="ECO:0007669"/>
    <property type="project" value="InterPro"/>
</dbReference>
<evidence type="ECO:0000256" key="3">
    <source>
        <dbReference type="ARBA" id="ARBA00023082"/>
    </source>
</evidence>
<keyword evidence="2" id="KW-0805">Transcription regulation</keyword>
<comment type="caution">
    <text evidence="7">The sequence shown here is derived from an EMBL/GenBank/DDBJ whole genome shotgun (WGS) entry which is preliminary data.</text>
</comment>
<dbReference type="CDD" id="cd06171">
    <property type="entry name" value="Sigma70_r4"/>
    <property type="match status" value="1"/>
</dbReference>
<protein>
    <submittedName>
        <fullName evidence="7">RNA polymerase sigma-70 factor (ECF subfamily)</fullName>
    </submittedName>
</protein>
<dbReference type="PANTHER" id="PTHR43133">
    <property type="entry name" value="RNA POLYMERASE ECF-TYPE SIGMA FACTO"/>
    <property type="match status" value="1"/>
</dbReference>
<keyword evidence="8" id="KW-1185">Reference proteome</keyword>
<name>A0A4R3J6J7_9PROT</name>
<dbReference type="InterPro" id="IPR013325">
    <property type="entry name" value="RNA_pol_sigma_r2"/>
</dbReference>
<dbReference type="InterPro" id="IPR014284">
    <property type="entry name" value="RNA_pol_sigma-70_dom"/>
</dbReference>
<dbReference type="InterPro" id="IPR053866">
    <property type="entry name" value="PhyR_sigma2"/>
</dbReference>
<dbReference type="InterPro" id="IPR039425">
    <property type="entry name" value="RNA_pol_sigma-70-like"/>
</dbReference>
<dbReference type="GO" id="GO:0016987">
    <property type="term" value="F:sigma factor activity"/>
    <property type="evidence" value="ECO:0007669"/>
    <property type="project" value="UniProtKB-KW"/>
</dbReference>